<dbReference type="InterPro" id="IPR036291">
    <property type="entry name" value="NAD(P)-bd_dom_sf"/>
</dbReference>
<reference evidence="5 6" key="1">
    <citation type="submission" date="2020-04" db="EMBL/GenBank/DDBJ databases">
        <title>Perkinsus olseni comparative genomics.</title>
        <authorList>
            <person name="Bogema D.R."/>
        </authorList>
    </citation>
    <scope>NUCLEOTIDE SEQUENCE [LARGE SCALE GENOMIC DNA]</scope>
    <source>
        <strain evidence="5">ATCC PRA-179</strain>
    </source>
</reference>
<gene>
    <name evidence="5" type="ORF">FOZ61_008687</name>
</gene>
<evidence type="ECO:0000259" key="4">
    <source>
        <dbReference type="PROSITE" id="PS50802"/>
    </source>
</evidence>
<dbReference type="OrthoDB" id="449295at2759"/>
<feature type="compositionally biased region" description="Low complexity" evidence="3">
    <location>
        <begin position="818"/>
        <end position="834"/>
    </location>
</feature>
<dbReference type="PANTHER" id="PTHR43000">
    <property type="entry name" value="DTDP-D-GLUCOSE 4,6-DEHYDRATASE-RELATED"/>
    <property type="match status" value="1"/>
</dbReference>
<name>A0A7J6M6B7_PEROL</name>
<evidence type="ECO:0000256" key="1">
    <source>
        <dbReference type="ARBA" id="ARBA00007637"/>
    </source>
</evidence>
<dbReference type="InterPro" id="IPR038765">
    <property type="entry name" value="Papain-like_cys_pep_sf"/>
</dbReference>
<dbReference type="InterPro" id="IPR003323">
    <property type="entry name" value="OTU_dom"/>
</dbReference>
<dbReference type="Pfam" id="PF01370">
    <property type="entry name" value="Epimerase"/>
    <property type="match status" value="1"/>
</dbReference>
<dbReference type="Gene3D" id="3.90.25.10">
    <property type="entry name" value="UDP-galactose 4-epimerase, domain 1"/>
    <property type="match status" value="1"/>
</dbReference>
<protein>
    <recommendedName>
        <fullName evidence="2">Ubiquitin thioesterase OTU1</fullName>
    </recommendedName>
</protein>
<dbReference type="SUPFAM" id="SSF51735">
    <property type="entry name" value="NAD(P)-binding Rossmann-fold domains"/>
    <property type="match status" value="1"/>
</dbReference>
<dbReference type="Gene3D" id="3.40.50.720">
    <property type="entry name" value="NAD(P)-binding Rossmann-like Domain"/>
    <property type="match status" value="1"/>
</dbReference>
<evidence type="ECO:0000313" key="5">
    <source>
        <dbReference type="EMBL" id="KAF4667108.1"/>
    </source>
</evidence>
<dbReference type="PROSITE" id="PS50802">
    <property type="entry name" value="OTU"/>
    <property type="match status" value="1"/>
</dbReference>
<dbReference type="Proteomes" id="UP000570595">
    <property type="component" value="Unassembled WGS sequence"/>
</dbReference>
<evidence type="ECO:0000256" key="2">
    <source>
        <dbReference type="ARBA" id="ARBA00018935"/>
    </source>
</evidence>
<sequence length="1063" mass="117070">MSKPHRREAGYGLLALETLGVHPGAADLPLELLDRIWRYARGPDLCVSAEITRKQREVFAYSRFFEPVVEFFVEPSTNFPPNLAGEGRLMVMLMSSTMLYEARMEPFGLAPVTAGGIEVESPEYGTTVCRTSGDFYGIDRIGLMRWRRGSPQGFELIHDGLNVFHREVRVAGRHVFCGGGAESGALITILTLDRPGGRISRPPLTLSVADRLNVWTAFERADKLHVVWTAGEELKSIEMAADEPSSDTWFRRTLVHADWVRKTRKDIEVVADSALLIGVGMGSATLCMVLFDLDAACVTHVVDLKVGINSFRVVGNRVYLHERASPFGGRIFWKDIQLRKVTSLRAGLQWKAPDVAKVFTSGLAGLGIWLGTDSSSSGMKLGVDPCSGAPFRETEVVAAGLGEMLLVTGGSGFIGSNLVEDLLDLGYRVRVFDNLVTGNIQYLPLDHPRLEFRYGDIMDMKALRAAMEGVTGVIHLAAASKVLPSLKNSTMATFNVNVNSVGTANVLEVAQQAGTVRKVIFAASSTFYGNQDLPYRETDHFSPSSPYSASKAMGELQMQTFDKVYNLATVSLRFFMVYGPRQPRDGAYAIVTGVFAGQRERGESLTIEGDGLQFRDFVHVKDIARGITLAYQSDRVRGGQPINLGSGEAHTVQELADLVSPNQKRLPARKNDLRGTLADTCKAKAVLGWSTRKDFRTEMSRIIEDTIAGRGLYLAEWFQDPGTVGWLERKIHGYTRADHDKRNSLIAVRYGDKHVSVHVPDGANFRQLQEKLFEATGLPIDKQVVSVGFPQQRLLLAEPNTPLSALKIGKDDILSLSATGGSSESASSTSTVASRRVEPRPVDLARTRFPILDPELVDLGGFHREPVPGDNSCMFTAVIRSLQLKGITTRDLRGIVARTIEANPNRYTEAVLDKPAKKYVKWICQDSSWGGYIELSILAPHFGVQINTVEIMTGHFYRYPQEVPEDTPCVYLLHDDTHYDYIASRSLVVDGSRVSVFSSGDLRVATAAKRVADNLRRNRQYTDLGGFTLQCQECFALVIGQHGAIEHSSLTGHSRFQEISSGL</sequence>
<dbReference type="Gene3D" id="3.10.20.90">
    <property type="entry name" value="Phosphatidylinositol 3-kinase Catalytic Subunit, Chain A, domain 1"/>
    <property type="match status" value="1"/>
</dbReference>
<dbReference type="Pfam" id="PF24560">
    <property type="entry name" value="zf-C2H2_OTU1_C"/>
    <property type="match status" value="1"/>
</dbReference>
<dbReference type="InterPro" id="IPR001509">
    <property type="entry name" value="Epimerase_deHydtase"/>
</dbReference>
<comment type="similarity">
    <text evidence="1">Belongs to the NAD(P)-dependent epimerase/dehydratase family.</text>
</comment>
<dbReference type="EMBL" id="JABAHT010000059">
    <property type="protein sequence ID" value="KAF4667108.1"/>
    <property type="molecule type" value="Genomic_DNA"/>
</dbReference>
<dbReference type="SUPFAM" id="SSF54001">
    <property type="entry name" value="Cysteine proteinases"/>
    <property type="match status" value="1"/>
</dbReference>
<accession>A0A7J6M6B7</accession>
<dbReference type="SUPFAM" id="SSF54236">
    <property type="entry name" value="Ubiquitin-like"/>
    <property type="match status" value="1"/>
</dbReference>
<evidence type="ECO:0000313" key="6">
    <source>
        <dbReference type="Proteomes" id="UP000570595"/>
    </source>
</evidence>
<dbReference type="CDD" id="cd22745">
    <property type="entry name" value="OTU_OTU1"/>
    <property type="match status" value="1"/>
</dbReference>
<dbReference type="AlphaFoldDB" id="A0A7J6M6B7"/>
<comment type="caution">
    <text evidence="5">The sequence shown here is derived from an EMBL/GenBank/DDBJ whole genome shotgun (WGS) entry which is preliminary data.</text>
</comment>
<evidence type="ECO:0000256" key="3">
    <source>
        <dbReference type="SAM" id="MobiDB-lite"/>
    </source>
</evidence>
<dbReference type="InterPro" id="IPR029071">
    <property type="entry name" value="Ubiquitin-like_domsf"/>
</dbReference>
<organism evidence="5 6">
    <name type="scientific">Perkinsus olseni</name>
    <name type="common">Perkinsus atlanticus</name>
    <dbReference type="NCBI Taxonomy" id="32597"/>
    <lineage>
        <taxon>Eukaryota</taxon>
        <taxon>Sar</taxon>
        <taxon>Alveolata</taxon>
        <taxon>Perkinsozoa</taxon>
        <taxon>Perkinsea</taxon>
        <taxon>Perkinsida</taxon>
        <taxon>Perkinsidae</taxon>
        <taxon>Perkinsus</taxon>
    </lineage>
</organism>
<proteinExistence type="inferred from homology"/>
<dbReference type="Pfam" id="PF02338">
    <property type="entry name" value="OTU"/>
    <property type="match status" value="1"/>
</dbReference>
<feature type="domain" description="OTU" evidence="4">
    <location>
        <begin position="862"/>
        <end position="985"/>
    </location>
</feature>
<dbReference type="InterPro" id="IPR057766">
    <property type="entry name" value="Znf-C2H2_OTU1-like_C"/>
</dbReference>
<dbReference type="Gene3D" id="3.90.70.80">
    <property type="match status" value="1"/>
</dbReference>
<feature type="region of interest" description="Disordered" evidence="3">
    <location>
        <begin position="818"/>
        <end position="839"/>
    </location>
</feature>